<dbReference type="InterPro" id="IPR005872">
    <property type="entry name" value="SUI1_arc_bac"/>
</dbReference>
<dbReference type="NCBIfam" id="NF002096">
    <property type="entry name" value="PRK00939.1"/>
    <property type="match status" value="1"/>
</dbReference>
<keyword evidence="7" id="KW-1185">Reference proteome</keyword>
<comment type="similarity">
    <text evidence="1 4">Belongs to the SUI1 family.</text>
</comment>
<evidence type="ECO:0000256" key="2">
    <source>
        <dbReference type="ARBA" id="ARBA00022845"/>
    </source>
</evidence>
<dbReference type="InterPro" id="IPR001950">
    <property type="entry name" value="SUI1"/>
</dbReference>
<dbReference type="PANTHER" id="PTHR12789:SF0">
    <property type="entry name" value="DENSITY-REGULATED PROTEIN"/>
    <property type="match status" value="1"/>
</dbReference>
<feature type="domain" description="SUI1" evidence="5">
    <location>
        <begin position="26"/>
        <end position="93"/>
    </location>
</feature>
<evidence type="ECO:0000313" key="7">
    <source>
        <dbReference type="Proteomes" id="UP000192315"/>
    </source>
</evidence>
<dbReference type="RefSeq" id="WP_011177449.1">
    <property type="nucleotide sequence ID" value="NC_005877.1"/>
</dbReference>
<dbReference type="Pfam" id="PF01253">
    <property type="entry name" value="SUI1"/>
    <property type="match status" value="1"/>
</dbReference>
<comment type="caution">
    <text evidence="6">The sequence shown here is derived from an EMBL/GenBank/DDBJ whole genome shotgun (WGS) entry which is preliminary data.</text>
</comment>
<dbReference type="EMBL" id="FWYE01000001">
    <property type="protein sequence ID" value="SMD30462.1"/>
    <property type="molecule type" value="Genomic_DNA"/>
</dbReference>
<dbReference type="InterPro" id="IPR022851">
    <property type="entry name" value="SUI1_arc"/>
</dbReference>
<dbReference type="GeneID" id="2844429"/>
<evidence type="ECO:0000256" key="4">
    <source>
        <dbReference type="HAMAP-Rule" id="MF_00604"/>
    </source>
</evidence>
<dbReference type="PANTHER" id="PTHR12789">
    <property type="entry name" value="DENSITY-REGULATED PROTEIN HOMOLOG"/>
    <property type="match status" value="1"/>
</dbReference>
<evidence type="ECO:0000313" key="6">
    <source>
        <dbReference type="EMBL" id="SMD30462.1"/>
    </source>
</evidence>
<dbReference type="GO" id="GO:0003729">
    <property type="term" value="F:mRNA binding"/>
    <property type="evidence" value="ECO:0007669"/>
    <property type="project" value="TreeGrafter"/>
</dbReference>
<dbReference type="GO" id="GO:0003743">
    <property type="term" value="F:translation initiation factor activity"/>
    <property type="evidence" value="ECO:0007669"/>
    <property type="project" value="UniProtKB-KW"/>
</dbReference>
<keyword evidence="2 4" id="KW-0810">Translation regulation</keyword>
<dbReference type="SMR" id="A0A8G2L6V7"/>
<keyword evidence="6" id="KW-0396">Initiation factor</keyword>
<dbReference type="GO" id="GO:0002188">
    <property type="term" value="P:translation reinitiation"/>
    <property type="evidence" value="ECO:0007669"/>
    <property type="project" value="TreeGrafter"/>
</dbReference>
<dbReference type="PROSITE" id="PS50296">
    <property type="entry name" value="SUI1"/>
    <property type="match status" value="1"/>
</dbReference>
<name>A0A8G2L6V7_PICTO</name>
<evidence type="ECO:0000259" key="5">
    <source>
        <dbReference type="PROSITE" id="PS50296"/>
    </source>
</evidence>
<dbReference type="SUPFAM" id="SSF55159">
    <property type="entry name" value="eIF1-like"/>
    <property type="match status" value="1"/>
</dbReference>
<keyword evidence="3 4" id="KW-0648">Protein biosynthesis</keyword>
<organism evidence="6 7">
    <name type="scientific">Picrophilus torridus (strain ATCC 700027 / DSM 9790 / JCM 10055 / NBRC 100828 / KAW 2/3)</name>
    <dbReference type="NCBI Taxonomy" id="1122961"/>
    <lineage>
        <taxon>Archaea</taxon>
        <taxon>Methanobacteriati</taxon>
        <taxon>Thermoplasmatota</taxon>
        <taxon>Thermoplasmata</taxon>
        <taxon>Thermoplasmatales</taxon>
        <taxon>Picrophilaceae</taxon>
        <taxon>Picrophilus</taxon>
    </lineage>
</organism>
<gene>
    <name evidence="6" type="ORF">SAMN02745355_0343</name>
</gene>
<dbReference type="InterPro" id="IPR050318">
    <property type="entry name" value="DENR/SUI1_TIF"/>
</dbReference>
<dbReference type="GO" id="GO:0001731">
    <property type="term" value="P:formation of translation preinitiation complex"/>
    <property type="evidence" value="ECO:0007669"/>
    <property type="project" value="TreeGrafter"/>
</dbReference>
<dbReference type="OrthoDB" id="11182at2157"/>
<accession>A0A8G2L6V7</accession>
<dbReference type="Proteomes" id="UP000192315">
    <property type="component" value="Unassembled WGS sequence"/>
</dbReference>
<dbReference type="InterPro" id="IPR036877">
    <property type="entry name" value="SUI1_dom_sf"/>
</dbReference>
<protein>
    <recommendedName>
        <fullName evidence="4">Protein translation factor SUI1 homolog</fullName>
    </recommendedName>
</protein>
<evidence type="ECO:0000256" key="3">
    <source>
        <dbReference type="ARBA" id="ARBA00022917"/>
    </source>
</evidence>
<sequence length="99" mass="11156">MKDKNFTGIPKELQPWEGFDRNNEVVKISVDKRRYGKVVTLIEGIDPKVEDINEIAKSLKKKVASGGTVKDGKIIELQGDHRETARAQLESMGFKVQMV</sequence>
<dbReference type="AlphaFoldDB" id="A0A8G2L6V7"/>
<dbReference type="Gene3D" id="3.30.780.10">
    <property type="entry name" value="SUI1-like domain"/>
    <property type="match status" value="1"/>
</dbReference>
<proteinExistence type="inferred from homology"/>
<dbReference type="HAMAP" id="MF_00604">
    <property type="entry name" value="SUI1"/>
    <property type="match status" value="1"/>
</dbReference>
<reference evidence="6 7" key="1">
    <citation type="submission" date="2017-04" db="EMBL/GenBank/DDBJ databases">
        <authorList>
            <person name="Varghese N."/>
            <person name="Submissions S."/>
        </authorList>
    </citation>
    <scope>NUCLEOTIDE SEQUENCE [LARGE SCALE GENOMIC DNA]</scope>
    <source>
        <strain evidence="6 7">DSM 9789</strain>
    </source>
</reference>
<dbReference type="GO" id="GO:0006417">
    <property type="term" value="P:regulation of translation"/>
    <property type="evidence" value="ECO:0007669"/>
    <property type="project" value="UniProtKB-UniRule"/>
</dbReference>
<evidence type="ECO:0000256" key="1">
    <source>
        <dbReference type="ARBA" id="ARBA00005422"/>
    </source>
</evidence>
<dbReference type="CDD" id="cd11567">
    <property type="entry name" value="YciH_like"/>
    <property type="match status" value="1"/>
</dbReference>